<dbReference type="GO" id="GO:0005829">
    <property type="term" value="C:cytosol"/>
    <property type="evidence" value="ECO:0007669"/>
    <property type="project" value="TreeGrafter"/>
</dbReference>
<dbReference type="InterPro" id="IPR000847">
    <property type="entry name" value="LysR_HTH_N"/>
</dbReference>
<dbReference type="EMBL" id="LT629710">
    <property type="protein sequence ID" value="SDP05876.1"/>
    <property type="molecule type" value="Genomic_DNA"/>
</dbReference>
<dbReference type="PANTHER" id="PTHR30419">
    <property type="entry name" value="HTH-TYPE TRANSCRIPTIONAL REGULATOR YBHD"/>
    <property type="match status" value="1"/>
</dbReference>
<dbReference type="Proteomes" id="UP000198741">
    <property type="component" value="Chromosome I"/>
</dbReference>
<comment type="similarity">
    <text evidence="1">Belongs to the LysR transcriptional regulatory family.</text>
</comment>
<feature type="domain" description="HTH lysR-type" evidence="5">
    <location>
        <begin position="2"/>
        <end position="59"/>
    </location>
</feature>
<organism evidence="6 7">
    <name type="scientific">Nakamurella panacisegetis</name>
    <dbReference type="NCBI Taxonomy" id="1090615"/>
    <lineage>
        <taxon>Bacteria</taxon>
        <taxon>Bacillati</taxon>
        <taxon>Actinomycetota</taxon>
        <taxon>Actinomycetes</taxon>
        <taxon>Nakamurellales</taxon>
        <taxon>Nakamurellaceae</taxon>
        <taxon>Nakamurella</taxon>
    </lineage>
</organism>
<name>A0A1H0PMS0_9ACTN</name>
<dbReference type="InterPro" id="IPR036388">
    <property type="entry name" value="WH-like_DNA-bd_sf"/>
</dbReference>
<keyword evidence="4" id="KW-0804">Transcription</keyword>
<sequence>MITLHQLRCFAAVFDEGSVTAAAAVMRLAQPSVSEQVRLLEGSLGTLLFQRVGRGLLPSEAAKVLRVHAQETLDAAQRAVAAVTSVKEVVSGTIRFGVFGTSRLYLDADLIGDVLDRHPGVRIELMGLNSTDVQEQLRRGRLEAGIIALPIADAGLTVTPIMRDEVVYISAVPERVQRPVSAAMLAAAPLVLAEASWGNEDSTRRQLSRAVQSVGGTLTPLVDVEDIETALEVAATGRADAITARGLLRRMGDRLSPDLKWVPLRPRLYDEFAVVTRRDVPLSRASQVVIELAVARMRAVASQP</sequence>
<dbReference type="InterPro" id="IPR036390">
    <property type="entry name" value="WH_DNA-bd_sf"/>
</dbReference>
<dbReference type="GO" id="GO:0003677">
    <property type="term" value="F:DNA binding"/>
    <property type="evidence" value="ECO:0007669"/>
    <property type="project" value="UniProtKB-KW"/>
</dbReference>
<dbReference type="GO" id="GO:0003700">
    <property type="term" value="F:DNA-binding transcription factor activity"/>
    <property type="evidence" value="ECO:0007669"/>
    <property type="project" value="InterPro"/>
</dbReference>
<dbReference type="AlphaFoldDB" id="A0A1H0PMS0"/>
<keyword evidence="2" id="KW-0805">Transcription regulation</keyword>
<evidence type="ECO:0000313" key="7">
    <source>
        <dbReference type="Proteomes" id="UP000198741"/>
    </source>
</evidence>
<evidence type="ECO:0000256" key="4">
    <source>
        <dbReference type="ARBA" id="ARBA00023163"/>
    </source>
</evidence>
<reference evidence="6 7" key="1">
    <citation type="submission" date="2016-10" db="EMBL/GenBank/DDBJ databases">
        <authorList>
            <person name="de Groot N.N."/>
        </authorList>
    </citation>
    <scope>NUCLEOTIDE SEQUENCE [LARGE SCALE GENOMIC DNA]</scope>
    <source>
        <strain evidence="7">P4-7,KCTC 19426,CECT 7604</strain>
    </source>
</reference>
<dbReference type="InterPro" id="IPR005119">
    <property type="entry name" value="LysR_subst-bd"/>
</dbReference>
<gene>
    <name evidence="6" type="ORF">SAMN04515671_2829</name>
</gene>
<evidence type="ECO:0000259" key="5">
    <source>
        <dbReference type="PROSITE" id="PS50931"/>
    </source>
</evidence>
<dbReference type="PRINTS" id="PR00039">
    <property type="entry name" value="HTHLYSR"/>
</dbReference>
<dbReference type="Gene3D" id="1.10.10.10">
    <property type="entry name" value="Winged helix-like DNA-binding domain superfamily/Winged helix DNA-binding domain"/>
    <property type="match status" value="1"/>
</dbReference>
<dbReference type="PROSITE" id="PS50931">
    <property type="entry name" value="HTH_LYSR"/>
    <property type="match status" value="1"/>
</dbReference>
<dbReference type="Pfam" id="PF00126">
    <property type="entry name" value="HTH_1"/>
    <property type="match status" value="1"/>
</dbReference>
<keyword evidence="3 6" id="KW-0238">DNA-binding</keyword>
<evidence type="ECO:0000256" key="1">
    <source>
        <dbReference type="ARBA" id="ARBA00009437"/>
    </source>
</evidence>
<evidence type="ECO:0000256" key="3">
    <source>
        <dbReference type="ARBA" id="ARBA00023125"/>
    </source>
</evidence>
<accession>A0A1H0PMS0</accession>
<evidence type="ECO:0000313" key="6">
    <source>
        <dbReference type="EMBL" id="SDP05876.1"/>
    </source>
</evidence>
<dbReference type="CDD" id="cd05466">
    <property type="entry name" value="PBP2_LTTR_substrate"/>
    <property type="match status" value="1"/>
</dbReference>
<proteinExistence type="inferred from homology"/>
<dbReference type="SUPFAM" id="SSF53850">
    <property type="entry name" value="Periplasmic binding protein-like II"/>
    <property type="match status" value="1"/>
</dbReference>
<keyword evidence="7" id="KW-1185">Reference proteome</keyword>
<dbReference type="InterPro" id="IPR050950">
    <property type="entry name" value="HTH-type_LysR_regulators"/>
</dbReference>
<dbReference type="Pfam" id="PF03466">
    <property type="entry name" value="LysR_substrate"/>
    <property type="match status" value="1"/>
</dbReference>
<protein>
    <submittedName>
        <fullName evidence="6">DNA-binding transcriptional regulator, LysR family</fullName>
    </submittedName>
</protein>
<dbReference type="Gene3D" id="3.40.190.290">
    <property type="match status" value="1"/>
</dbReference>
<dbReference type="STRING" id="1090615.SAMN04515671_2829"/>
<dbReference type="SUPFAM" id="SSF46785">
    <property type="entry name" value="Winged helix' DNA-binding domain"/>
    <property type="match status" value="1"/>
</dbReference>
<evidence type="ECO:0000256" key="2">
    <source>
        <dbReference type="ARBA" id="ARBA00023015"/>
    </source>
</evidence>
<dbReference type="RefSeq" id="WP_090476811.1">
    <property type="nucleotide sequence ID" value="NZ_LT629710.1"/>
</dbReference>
<dbReference type="OrthoDB" id="3176554at2"/>